<organism evidence="7 8">
    <name type="scientific">Ruminococcus flavefaciens</name>
    <dbReference type="NCBI Taxonomy" id="1265"/>
    <lineage>
        <taxon>Bacteria</taxon>
        <taxon>Bacillati</taxon>
        <taxon>Bacillota</taxon>
        <taxon>Clostridia</taxon>
        <taxon>Eubacteriales</taxon>
        <taxon>Oscillospiraceae</taxon>
        <taxon>Ruminococcus</taxon>
    </lineage>
</organism>
<dbReference type="RefSeq" id="WP_072300978.1">
    <property type="nucleotide sequence ID" value="NZ_FPIP01000009.1"/>
</dbReference>
<comment type="cofactor">
    <cofactor evidence="1">
        <name>Mg(2+)</name>
        <dbReference type="ChEBI" id="CHEBI:18420"/>
    </cofactor>
</comment>
<keyword evidence="4" id="KW-0479">Metal-binding</keyword>
<evidence type="ECO:0000256" key="3">
    <source>
        <dbReference type="ARBA" id="ARBA00022679"/>
    </source>
</evidence>
<dbReference type="GO" id="GO:0019878">
    <property type="term" value="P:lysine biosynthetic process via aminoadipic acid"/>
    <property type="evidence" value="ECO:0007669"/>
    <property type="project" value="TreeGrafter"/>
</dbReference>
<keyword evidence="3 7" id="KW-0808">Transferase</keyword>
<dbReference type="AlphaFoldDB" id="A0A1K1PJ71"/>
<dbReference type="Proteomes" id="UP000183461">
    <property type="component" value="Unassembled WGS sequence"/>
</dbReference>
<evidence type="ECO:0000256" key="5">
    <source>
        <dbReference type="ARBA" id="ARBA00022842"/>
    </source>
</evidence>
<evidence type="ECO:0000256" key="1">
    <source>
        <dbReference type="ARBA" id="ARBA00001946"/>
    </source>
</evidence>
<name>A0A1K1PJ71_RUMFL</name>
<sequence>MLMISMIDLDKREFHSHAHKMLRECLRKMGIEYGDATPIVKGKLGKPSLAEYPDVHYNLSHASGIAACMVSDRECGIDCENVRDFRPNVMKRAFSEKEREMVEKAPESEKNLLFFRLWTLKEAYVKALGVGISYPMDTAEFSFDGENIITDIENCRFRQFILKNGSFVVSVCEINNGDN</sequence>
<dbReference type="Gene3D" id="3.90.470.20">
    <property type="entry name" value="4'-phosphopantetheinyl transferase domain"/>
    <property type="match status" value="1"/>
</dbReference>
<dbReference type="GO" id="GO:0006633">
    <property type="term" value="P:fatty acid biosynthetic process"/>
    <property type="evidence" value="ECO:0007669"/>
    <property type="project" value="InterPro"/>
</dbReference>
<evidence type="ECO:0000256" key="2">
    <source>
        <dbReference type="ARBA" id="ARBA00010990"/>
    </source>
</evidence>
<comment type="similarity">
    <text evidence="2">Belongs to the P-Pant transferase superfamily. Gsp/Sfp/HetI/AcpT family.</text>
</comment>
<evidence type="ECO:0000313" key="7">
    <source>
        <dbReference type="EMBL" id="SFW47505.1"/>
    </source>
</evidence>
<dbReference type="InterPro" id="IPR008278">
    <property type="entry name" value="4-PPantetheinyl_Trfase_dom"/>
</dbReference>
<protein>
    <submittedName>
        <fullName evidence="7">4'-phosphopantetheinyl transferase</fullName>
    </submittedName>
</protein>
<dbReference type="PANTHER" id="PTHR12215">
    <property type="entry name" value="PHOSPHOPANTETHEINE TRANSFERASE"/>
    <property type="match status" value="1"/>
</dbReference>
<keyword evidence="5" id="KW-0460">Magnesium</keyword>
<dbReference type="SUPFAM" id="SSF56214">
    <property type="entry name" value="4'-phosphopantetheinyl transferase"/>
    <property type="match status" value="2"/>
</dbReference>
<dbReference type="GO" id="GO:0008897">
    <property type="term" value="F:holo-[acyl-carrier-protein] synthase activity"/>
    <property type="evidence" value="ECO:0007669"/>
    <property type="project" value="InterPro"/>
</dbReference>
<dbReference type="EMBL" id="FPIP01000009">
    <property type="protein sequence ID" value="SFW47505.1"/>
    <property type="molecule type" value="Genomic_DNA"/>
</dbReference>
<accession>A0A1K1PJ71</accession>
<dbReference type="GO" id="GO:0005829">
    <property type="term" value="C:cytosol"/>
    <property type="evidence" value="ECO:0007669"/>
    <property type="project" value="TreeGrafter"/>
</dbReference>
<evidence type="ECO:0000256" key="4">
    <source>
        <dbReference type="ARBA" id="ARBA00022723"/>
    </source>
</evidence>
<feature type="domain" description="4'-phosphopantetheinyl transferase" evidence="6">
    <location>
        <begin position="75"/>
        <end position="150"/>
    </location>
</feature>
<gene>
    <name evidence="7" type="ORF">SAMN02910280_2784</name>
</gene>
<evidence type="ECO:0000313" key="8">
    <source>
        <dbReference type="Proteomes" id="UP000183461"/>
    </source>
</evidence>
<proteinExistence type="inferred from homology"/>
<dbReference type="InterPro" id="IPR037143">
    <property type="entry name" value="4-PPantetheinyl_Trfase_dom_sf"/>
</dbReference>
<evidence type="ECO:0000259" key="6">
    <source>
        <dbReference type="Pfam" id="PF01648"/>
    </source>
</evidence>
<dbReference type="NCBIfam" id="TIGR00556">
    <property type="entry name" value="pantethn_trn"/>
    <property type="match status" value="1"/>
</dbReference>
<dbReference type="InterPro" id="IPR050559">
    <property type="entry name" value="P-Pant_transferase_sf"/>
</dbReference>
<reference evidence="7 8" key="1">
    <citation type="submission" date="2016-11" db="EMBL/GenBank/DDBJ databases">
        <authorList>
            <person name="Jaros S."/>
            <person name="Januszkiewicz K."/>
            <person name="Wedrychowicz H."/>
        </authorList>
    </citation>
    <scope>NUCLEOTIDE SEQUENCE [LARGE SCALE GENOMIC DNA]</scope>
    <source>
        <strain evidence="7 8">YL228</strain>
    </source>
</reference>
<dbReference type="GO" id="GO:0000287">
    <property type="term" value="F:magnesium ion binding"/>
    <property type="evidence" value="ECO:0007669"/>
    <property type="project" value="InterPro"/>
</dbReference>
<dbReference type="InterPro" id="IPR004568">
    <property type="entry name" value="Ppantetheine-prot_Trfase_dom"/>
</dbReference>
<dbReference type="PANTHER" id="PTHR12215:SF10">
    <property type="entry name" value="L-AMINOADIPATE-SEMIALDEHYDE DEHYDROGENASE-PHOSPHOPANTETHEINYL TRANSFERASE"/>
    <property type="match status" value="1"/>
</dbReference>
<dbReference type="Pfam" id="PF01648">
    <property type="entry name" value="ACPS"/>
    <property type="match status" value="1"/>
</dbReference>